<dbReference type="EMBL" id="JAWWNJ010000009">
    <property type="protein sequence ID" value="KAK7049100.1"/>
    <property type="molecule type" value="Genomic_DNA"/>
</dbReference>
<protein>
    <recommendedName>
        <fullName evidence="4">Secreted protein</fullName>
    </recommendedName>
</protein>
<dbReference type="Proteomes" id="UP001362999">
    <property type="component" value="Unassembled WGS sequence"/>
</dbReference>
<dbReference type="AlphaFoldDB" id="A0AAW0DFM0"/>
<evidence type="ECO:0000256" key="1">
    <source>
        <dbReference type="SAM" id="SignalP"/>
    </source>
</evidence>
<keyword evidence="3" id="KW-1185">Reference proteome</keyword>
<keyword evidence="1" id="KW-0732">Signal</keyword>
<evidence type="ECO:0000313" key="3">
    <source>
        <dbReference type="Proteomes" id="UP001362999"/>
    </source>
</evidence>
<sequence>MGYKGALTTLILVMGLPPTSHLPPFALPHYQQLILIQKSIQLGFKYPLFPFYSFNLTLSPFNSAFGFFRLSPVFGFVVHLPCRLLCHSLKYFPLYSNPPPH</sequence>
<comment type="caution">
    <text evidence="2">The sequence shown here is derived from an EMBL/GenBank/DDBJ whole genome shotgun (WGS) entry which is preliminary data.</text>
</comment>
<evidence type="ECO:0000313" key="2">
    <source>
        <dbReference type="EMBL" id="KAK7049100.1"/>
    </source>
</evidence>
<reference evidence="2 3" key="1">
    <citation type="journal article" date="2024" name="J Genomics">
        <title>Draft genome sequencing and assembly of Favolaschia claudopus CIRM-BRFM 2984 isolated from oak limbs.</title>
        <authorList>
            <person name="Navarro D."/>
            <person name="Drula E."/>
            <person name="Chaduli D."/>
            <person name="Cazenave R."/>
            <person name="Ahrendt S."/>
            <person name="Wang J."/>
            <person name="Lipzen A."/>
            <person name="Daum C."/>
            <person name="Barry K."/>
            <person name="Grigoriev I.V."/>
            <person name="Favel A."/>
            <person name="Rosso M.N."/>
            <person name="Martin F."/>
        </authorList>
    </citation>
    <scope>NUCLEOTIDE SEQUENCE [LARGE SCALE GENOMIC DNA]</scope>
    <source>
        <strain evidence="2 3">CIRM-BRFM 2984</strain>
    </source>
</reference>
<gene>
    <name evidence="2" type="ORF">R3P38DRAFT_1884979</name>
</gene>
<proteinExistence type="predicted"/>
<name>A0AAW0DFM0_9AGAR</name>
<feature type="signal peptide" evidence="1">
    <location>
        <begin position="1"/>
        <end position="21"/>
    </location>
</feature>
<evidence type="ECO:0008006" key="4">
    <source>
        <dbReference type="Google" id="ProtNLM"/>
    </source>
</evidence>
<feature type="chain" id="PRO_5043900552" description="Secreted protein" evidence="1">
    <location>
        <begin position="22"/>
        <end position="101"/>
    </location>
</feature>
<organism evidence="2 3">
    <name type="scientific">Favolaschia claudopus</name>
    <dbReference type="NCBI Taxonomy" id="2862362"/>
    <lineage>
        <taxon>Eukaryota</taxon>
        <taxon>Fungi</taxon>
        <taxon>Dikarya</taxon>
        <taxon>Basidiomycota</taxon>
        <taxon>Agaricomycotina</taxon>
        <taxon>Agaricomycetes</taxon>
        <taxon>Agaricomycetidae</taxon>
        <taxon>Agaricales</taxon>
        <taxon>Marasmiineae</taxon>
        <taxon>Mycenaceae</taxon>
        <taxon>Favolaschia</taxon>
    </lineage>
</organism>
<accession>A0AAW0DFM0</accession>